<accession>A0A9R1AN45</accession>
<proteinExistence type="predicted"/>
<evidence type="ECO:0000256" key="1">
    <source>
        <dbReference type="SAM" id="SignalP"/>
    </source>
</evidence>
<dbReference type="Gramene" id="TRITD5Bv1G152820.1">
    <property type="protein sequence ID" value="TRITD5Bv1G152820.1"/>
    <property type="gene ID" value="TRITD5Bv1G152820"/>
</dbReference>
<gene>
    <name evidence="2" type="ORF">TRITD_5Bv1G152820</name>
</gene>
<sequence length="146" mass="15845">MHTSCLVVVCLIQLQSVHLCLCFCYASLHTLPTPGENQSLFPPHGAWNIYISNSCSLLKWSFREACSLLQNIVNPILLAWLRVETEARRGSPGRRPSATMPSPCTGTSILTAAPSLDEPSCSSFRHHGGGVRGGHRVAGSLYCIPQ</sequence>
<protein>
    <recommendedName>
        <fullName evidence="4">Secreted protein</fullName>
    </recommendedName>
</protein>
<dbReference type="Proteomes" id="UP000324705">
    <property type="component" value="Chromosome 5B"/>
</dbReference>
<organism evidence="2 3">
    <name type="scientific">Triticum turgidum subsp. durum</name>
    <name type="common">Durum wheat</name>
    <name type="synonym">Triticum durum</name>
    <dbReference type="NCBI Taxonomy" id="4567"/>
    <lineage>
        <taxon>Eukaryota</taxon>
        <taxon>Viridiplantae</taxon>
        <taxon>Streptophyta</taxon>
        <taxon>Embryophyta</taxon>
        <taxon>Tracheophyta</taxon>
        <taxon>Spermatophyta</taxon>
        <taxon>Magnoliopsida</taxon>
        <taxon>Liliopsida</taxon>
        <taxon>Poales</taxon>
        <taxon>Poaceae</taxon>
        <taxon>BOP clade</taxon>
        <taxon>Pooideae</taxon>
        <taxon>Triticodae</taxon>
        <taxon>Triticeae</taxon>
        <taxon>Triticinae</taxon>
        <taxon>Triticum</taxon>
    </lineage>
</organism>
<keyword evidence="1" id="KW-0732">Signal</keyword>
<reference evidence="2 3" key="1">
    <citation type="submission" date="2017-09" db="EMBL/GenBank/DDBJ databases">
        <authorList>
            <consortium name="International Durum Wheat Genome Sequencing Consortium (IDWGSC)"/>
            <person name="Milanesi L."/>
        </authorList>
    </citation>
    <scope>NUCLEOTIDE SEQUENCE [LARGE SCALE GENOMIC DNA]</scope>
    <source>
        <strain evidence="3">cv. Svevo</strain>
    </source>
</reference>
<name>A0A9R1AN45_TRITD</name>
<dbReference type="EMBL" id="LT934120">
    <property type="protein sequence ID" value="VAI33896.1"/>
    <property type="molecule type" value="Genomic_DNA"/>
</dbReference>
<evidence type="ECO:0008006" key="4">
    <source>
        <dbReference type="Google" id="ProtNLM"/>
    </source>
</evidence>
<evidence type="ECO:0000313" key="3">
    <source>
        <dbReference type="Proteomes" id="UP000324705"/>
    </source>
</evidence>
<feature type="signal peptide" evidence="1">
    <location>
        <begin position="1"/>
        <end position="22"/>
    </location>
</feature>
<keyword evidence="3" id="KW-1185">Reference proteome</keyword>
<feature type="chain" id="PRO_5040445258" description="Secreted protein" evidence="1">
    <location>
        <begin position="23"/>
        <end position="146"/>
    </location>
</feature>
<dbReference type="AlphaFoldDB" id="A0A9R1AN45"/>
<evidence type="ECO:0000313" key="2">
    <source>
        <dbReference type="EMBL" id="VAI33896.1"/>
    </source>
</evidence>